<evidence type="ECO:0000259" key="5">
    <source>
        <dbReference type="Pfam" id="PF05193"/>
    </source>
</evidence>
<dbReference type="InterPro" id="IPR007863">
    <property type="entry name" value="Peptidase_M16_C"/>
</dbReference>
<name>A0A3D8ITI2_9HELI</name>
<protein>
    <submittedName>
        <fullName evidence="6">Peptidase M16</fullName>
    </submittedName>
</protein>
<feature type="domain" description="Peptidase M16 C-terminal" evidence="5">
    <location>
        <begin position="180"/>
        <end position="355"/>
    </location>
</feature>
<gene>
    <name evidence="6" type="ORF">CQA54_01575</name>
</gene>
<dbReference type="AlphaFoldDB" id="A0A3D8ITI2"/>
<dbReference type="Pfam" id="PF05193">
    <property type="entry name" value="Peptidase_M16_C"/>
    <property type="match status" value="1"/>
</dbReference>
<evidence type="ECO:0000313" key="6">
    <source>
        <dbReference type="EMBL" id="RDU68522.1"/>
    </source>
</evidence>
<dbReference type="GO" id="GO:0046872">
    <property type="term" value="F:metal ion binding"/>
    <property type="evidence" value="ECO:0007669"/>
    <property type="project" value="InterPro"/>
</dbReference>
<reference evidence="6 7" key="1">
    <citation type="submission" date="2018-04" db="EMBL/GenBank/DDBJ databases">
        <title>Novel Campyloabacter and Helicobacter Species and Strains.</title>
        <authorList>
            <person name="Mannion A.J."/>
            <person name="Shen Z."/>
            <person name="Fox J.G."/>
        </authorList>
    </citation>
    <scope>NUCLEOTIDE SEQUENCE [LARGE SCALE GENOMIC DNA]</scope>
    <source>
        <strain evidence="6 7">MIT 12-6600</strain>
    </source>
</reference>
<comment type="caution">
    <text evidence="6">The sequence shown here is derived from an EMBL/GenBank/DDBJ whole genome shotgun (WGS) entry which is preliminary data.</text>
</comment>
<dbReference type="RefSeq" id="WP_115570467.1">
    <property type="nucleotide sequence ID" value="NZ_NXLT01000001.1"/>
</dbReference>
<dbReference type="InterPro" id="IPR050361">
    <property type="entry name" value="MPP/UQCRC_Complex"/>
</dbReference>
<evidence type="ECO:0000313" key="7">
    <source>
        <dbReference type="Proteomes" id="UP000256514"/>
    </source>
</evidence>
<accession>A0A3D8ITI2</accession>
<dbReference type="Gene3D" id="3.30.830.10">
    <property type="entry name" value="Metalloenzyme, LuxS/M16 peptidase-like"/>
    <property type="match status" value="2"/>
</dbReference>
<sequence length="422" mass="47700">MSAISYAGAIPKHYEQTLDNGLQVVVVPLANQSSVVEIDVIYKVGSRNEIMGKSGIAHMLEHLNFKSTKNLKAGEFDEIVKNFGGVDNAFTSFDYTKYYIKTTNTNLDKSLELFAEVMENLSLTDSEFQPERDVVMQERLWRTDNNPMGLLYFTFFNTAFTKHPYHWTPIGFSDDIKGWKLEDIKAFHSLYYQPQNAIVLVAGDIDPQIVFDSAQKYFGKIANKTDSIPQVQVKEPTQTEQKRVTITKNTEIEYLAMGYKIPNFAHKDQVALSAISKILSGGKSSLFESEIIDKKHLASSISAYNMELKDDGIFFIMAQALPNVKAQAIEKEIYAILDRIKKGKISPQELEKLKINTRASFIYGFEDASSSAYVFGDYLARGDLSPLFAYEEAIENLSIEQLASVARKYFDNKQLSVVILHK</sequence>
<comment type="similarity">
    <text evidence="2 3">Belongs to the peptidase M16 family.</text>
</comment>
<dbReference type="PANTHER" id="PTHR11851:SF49">
    <property type="entry name" value="MITOCHONDRIAL-PROCESSING PEPTIDASE SUBUNIT ALPHA"/>
    <property type="match status" value="1"/>
</dbReference>
<dbReference type="InterPro" id="IPR011765">
    <property type="entry name" value="Pept_M16_N"/>
</dbReference>
<dbReference type="GO" id="GO:0004222">
    <property type="term" value="F:metalloendopeptidase activity"/>
    <property type="evidence" value="ECO:0007669"/>
    <property type="project" value="InterPro"/>
</dbReference>
<proteinExistence type="inferred from homology"/>
<dbReference type="EMBL" id="NXLT01000001">
    <property type="protein sequence ID" value="RDU68522.1"/>
    <property type="molecule type" value="Genomic_DNA"/>
</dbReference>
<evidence type="ECO:0000259" key="4">
    <source>
        <dbReference type="Pfam" id="PF00675"/>
    </source>
</evidence>
<keyword evidence="7" id="KW-1185">Reference proteome</keyword>
<dbReference type="InterPro" id="IPR001431">
    <property type="entry name" value="Pept_M16_Zn_BS"/>
</dbReference>
<dbReference type="OrthoDB" id="9811314at2"/>
<evidence type="ECO:0000256" key="2">
    <source>
        <dbReference type="ARBA" id="ARBA00007261"/>
    </source>
</evidence>
<dbReference type="GO" id="GO:0006508">
    <property type="term" value="P:proteolysis"/>
    <property type="evidence" value="ECO:0007669"/>
    <property type="project" value="InterPro"/>
</dbReference>
<comment type="cofactor">
    <cofactor evidence="1">
        <name>Zn(2+)</name>
        <dbReference type="ChEBI" id="CHEBI:29105"/>
    </cofactor>
</comment>
<feature type="domain" description="Peptidase M16 N-terminal" evidence="4">
    <location>
        <begin position="30"/>
        <end position="139"/>
    </location>
</feature>
<dbReference type="InterPro" id="IPR011249">
    <property type="entry name" value="Metalloenz_LuxS/M16"/>
</dbReference>
<dbReference type="Pfam" id="PF00675">
    <property type="entry name" value="Peptidase_M16"/>
    <property type="match status" value="1"/>
</dbReference>
<evidence type="ECO:0000256" key="1">
    <source>
        <dbReference type="ARBA" id="ARBA00001947"/>
    </source>
</evidence>
<dbReference type="SUPFAM" id="SSF63411">
    <property type="entry name" value="LuxS/MPP-like metallohydrolase"/>
    <property type="match status" value="2"/>
</dbReference>
<evidence type="ECO:0000256" key="3">
    <source>
        <dbReference type="RuleBase" id="RU004447"/>
    </source>
</evidence>
<dbReference type="Proteomes" id="UP000256514">
    <property type="component" value="Unassembled WGS sequence"/>
</dbReference>
<organism evidence="6 7">
    <name type="scientific">Helicobacter equorum</name>
    <dbReference type="NCBI Taxonomy" id="361872"/>
    <lineage>
        <taxon>Bacteria</taxon>
        <taxon>Pseudomonadati</taxon>
        <taxon>Campylobacterota</taxon>
        <taxon>Epsilonproteobacteria</taxon>
        <taxon>Campylobacterales</taxon>
        <taxon>Helicobacteraceae</taxon>
        <taxon>Helicobacter</taxon>
    </lineage>
</organism>
<dbReference type="PANTHER" id="PTHR11851">
    <property type="entry name" value="METALLOPROTEASE"/>
    <property type="match status" value="1"/>
</dbReference>
<dbReference type="PROSITE" id="PS00143">
    <property type="entry name" value="INSULINASE"/>
    <property type="match status" value="1"/>
</dbReference>